<dbReference type="Proteomes" id="UP000452141">
    <property type="component" value="Unassembled WGS sequence"/>
</dbReference>
<evidence type="ECO:0000313" key="3">
    <source>
        <dbReference type="Proteomes" id="UP000452141"/>
    </source>
</evidence>
<dbReference type="EMBL" id="VUMW01000012">
    <property type="protein sequence ID" value="MST79886.1"/>
    <property type="molecule type" value="Genomic_DNA"/>
</dbReference>
<evidence type="ECO:0000313" key="2">
    <source>
        <dbReference type="EMBL" id="MST79886.1"/>
    </source>
</evidence>
<feature type="transmembrane region" description="Helical" evidence="1">
    <location>
        <begin position="136"/>
        <end position="155"/>
    </location>
</feature>
<keyword evidence="1" id="KW-0812">Transmembrane</keyword>
<dbReference type="AlphaFoldDB" id="A0A844FNA8"/>
<feature type="transmembrane region" description="Helical" evidence="1">
    <location>
        <begin position="68"/>
        <end position="90"/>
    </location>
</feature>
<accession>A0A844FNA8</accession>
<organism evidence="2 3">
    <name type="scientific">Lactobacillus equicursoris</name>
    <dbReference type="NCBI Taxonomy" id="420645"/>
    <lineage>
        <taxon>Bacteria</taxon>
        <taxon>Bacillati</taxon>
        <taxon>Bacillota</taxon>
        <taxon>Bacilli</taxon>
        <taxon>Lactobacillales</taxon>
        <taxon>Lactobacillaceae</taxon>
        <taxon>Lactobacillus</taxon>
    </lineage>
</organism>
<feature type="transmembrane region" description="Helical" evidence="1">
    <location>
        <begin position="111"/>
        <end position="130"/>
    </location>
</feature>
<gene>
    <name evidence="2" type="ORF">FYJ61_05295</name>
</gene>
<feature type="transmembrane region" description="Helical" evidence="1">
    <location>
        <begin position="44"/>
        <end position="62"/>
    </location>
</feature>
<name>A0A844FNA8_9LACO</name>
<protein>
    <submittedName>
        <fullName evidence="2">Uncharacterized protein</fullName>
    </submittedName>
</protein>
<comment type="caution">
    <text evidence="2">The sequence shown here is derived from an EMBL/GenBank/DDBJ whole genome shotgun (WGS) entry which is preliminary data.</text>
</comment>
<dbReference type="RefSeq" id="WP_154486852.1">
    <property type="nucleotide sequence ID" value="NZ_VUMW01000012.1"/>
</dbReference>
<evidence type="ECO:0000256" key="1">
    <source>
        <dbReference type="SAM" id="Phobius"/>
    </source>
</evidence>
<sequence>MQTLRIRKRVLMENKKYQRSLIPKSFTSKTNEIDRRKLQQIGRVCGWAAAAANILAAGYALLTQPVWAKVTVAALSVLLLGMLICSFFIFKVFFEPASESGTSPIDLRLDARVVPALTILASISSVLLLARGGALAGINLTAFALTTSACLYIVWTTSRLALAKK</sequence>
<proteinExistence type="predicted"/>
<reference evidence="2 3" key="1">
    <citation type="submission" date="2019-08" db="EMBL/GenBank/DDBJ databases">
        <title>In-depth cultivation of the pig gut microbiome towards novel bacterial diversity and tailored functional studies.</title>
        <authorList>
            <person name="Wylensek D."/>
            <person name="Hitch T.C.A."/>
            <person name="Clavel T."/>
        </authorList>
    </citation>
    <scope>NUCLEOTIDE SEQUENCE [LARGE SCALE GENOMIC DNA]</scope>
    <source>
        <strain evidence="2 3">WCA-470BD-2E</strain>
    </source>
</reference>
<keyword evidence="1" id="KW-1133">Transmembrane helix</keyword>
<keyword evidence="1" id="KW-0472">Membrane</keyword>